<dbReference type="EMBL" id="PYOU01000014">
    <property type="protein sequence ID" value="PSX07067.1"/>
    <property type="molecule type" value="Genomic_DNA"/>
</dbReference>
<name>A0ABX5H150_PHOAN</name>
<organism evidence="1 2">
    <name type="scientific">Photobacterium angustum</name>
    <dbReference type="NCBI Taxonomy" id="661"/>
    <lineage>
        <taxon>Bacteria</taxon>
        <taxon>Pseudomonadati</taxon>
        <taxon>Pseudomonadota</taxon>
        <taxon>Gammaproteobacteria</taxon>
        <taxon>Vibrionales</taxon>
        <taxon>Vibrionaceae</taxon>
        <taxon>Photobacterium</taxon>
    </lineage>
</organism>
<protein>
    <submittedName>
        <fullName evidence="1">Uncharacterized protein</fullName>
    </submittedName>
</protein>
<accession>A0ABX5H150</accession>
<keyword evidence="2" id="KW-1185">Reference proteome</keyword>
<sequence>MFIKFKGNRTVNMKFILSLFVFLSPITFADDLIVSKIITKHHETTYRGSEVESIESMKESVKSKFKSEFIDLLPSYVHSVKSIGTTGYDQNIRFVVGSLIDIQNENYEFENVNDTPVVTLSANVQFDELELQRNIKSLKKNNENIALIQSLINNDSLMQNKIQRIKMLYGKKSDLKFESTIDDQLKTLVKLQQNNQKKVTLLFADNIKTMVEHDRKKSAIAKEEARFKAELAQREKTLNSLSLMNNAELKAIEASSFYAKALHDYYIAEMTSPRTLRVKSSDANSATFEVVRVDGKPVITPWKYSFDVQLASLYDRYPFAKFSHAQTCDLDYYESNNDIQENIDGFASTLKPNGQFGTTAPTGITAGRFGSHKPIDYVPLGKNLIKGIASNFNTFSPKFNSPYLYYYADNEMRVHHVDPTANGIYSYSKYAYKIDLGSRTIELPFVKRVKKKNFESKHYTFNVNFVMGRDVVIAPYITPKMLKKERYAFRPFKGKSFTADRTSLKQHSMDPQTPLMTSCNDEFLIENPTLTLTNTEIASLKDVKISVIKIN</sequence>
<proteinExistence type="predicted"/>
<comment type="caution">
    <text evidence="1">The sequence shown here is derived from an EMBL/GenBank/DDBJ whole genome shotgun (WGS) entry which is preliminary data.</text>
</comment>
<dbReference type="Proteomes" id="UP000240989">
    <property type="component" value="Unassembled WGS sequence"/>
</dbReference>
<dbReference type="RefSeq" id="WP_045152899.1">
    <property type="nucleotide sequence ID" value="NZ_JZSW01000007.1"/>
</dbReference>
<gene>
    <name evidence="1" type="ORF">C0W27_15980</name>
</gene>
<evidence type="ECO:0000313" key="1">
    <source>
        <dbReference type="EMBL" id="PSX07067.1"/>
    </source>
</evidence>
<evidence type="ECO:0000313" key="2">
    <source>
        <dbReference type="Proteomes" id="UP000240989"/>
    </source>
</evidence>
<reference evidence="1 2" key="1">
    <citation type="submission" date="2018-01" db="EMBL/GenBank/DDBJ databases">
        <title>Whole genome sequencing of Histamine producing bacteria.</title>
        <authorList>
            <person name="Butler K."/>
        </authorList>
    </citation>
    <scope>NUCLEOTIDE SEQUENCE [LARGE SCALE GENOMIC DNA]</scope>
    <source>
        <strain evidence="1 2">A6-1</strain>
    </source>
</reference>